<dbReference type="Gene3D" id="3.30.565.10">
    <property type="entry name" value="Histidine kinase-like ATPase, C-terminal domain"/>
    <property type="match status" value="1"/>
</dbReference>
<dbReference type="SMART" id="SM00388">
    <property type="entry name" value="HisKA"/>
    <property type="match status" value="1"/>
</dbReference>
<dbReference type="PROSITE" id="PS50109">
    <property type="entry name" value="HIS_KIN"/>
    <property type="match status" value="1"/>
</dbReference>
<reference evidence="9 10" key="1">
    <citation type="submission" date="2019-07" db="EMBL/GenBank/DDBJ databases">
        <title>Whole genome shotgun sequence of Chitinophaga cymbidii NBRC 109752.</title>
        <authorList>
            <person name="Hosoyama A."/>
            <person name="Uohara A."/>
            <person name="Ohji S."/>
            <person name="Ichikawa N."/>
        </authorList>
    </citation>
    <scope>NUCLEOTIDE SEQUENCE [LARGE SCALE GENOMIC DNA]</scope>
    <source>
        <strain evidence="9 10">NBRC 109752</strain>
    </source>
</reference>
<evidence type="ECO:0000256" key="7">
    <source>
        <dbReference type="SAM" id="Phobius"/>
    </source>
</evidence>
<dbReference type="EMBL" id="BKAU01000001">
    <property type="protein sequence ID" value="GEP94963.1"/>
    <property type="molecule type" value="Genomic_DNA"/>
</dbReference>
<dbReference type="InterPro" id="IPR004358">
    <property type="entry name" value="Sig_transdc_His_kin-like_C"/>
</dbReference>
<protein>
    <recommendedName>
        <fullName evidence="2">histidine kinase</fullName>
        <ecNumber evidence="2">2.7.13.3</ecNumber>
    </recommendedName>
</protein>
<dbReference type="InterPro" id="IPR036890">
    <property type="entry name" value="HATPase_C_sf"/>
</dbReference>
<dbReference type="Gene3D" id="1.10.287.130">
    <property type="match status" value="1"/>
</dbReference>
<keyword evidence="3" id="KW-0597">Phosphoprotein</keyword>
<keyword evidence="7" id="KW-0812">Transmembrane</keyword>
<dbReference type="InterPro" id="IPR005467">
    <property type="entry name" value="His_kinase_dom"/>
</dbReference>
<dbReference type="OrthoDB" id="9804645at2"/>
<evidence type="ECO:0000313" key="10">
    <source>
        <dbReference type="Proteomes" id="UP000321436"/>
    </source>
</evidence>
<dbReference type="CDD" id="cd00075">
    <property type="entry name" value="HATPase"/>
    <property type="match status" value="1"/>
</dbReference>
<evidence type="ECO:0000259" key="8">
    <source>
        <dbReference type="PROSITE" id="PS50109"/>
    </source>
</evidence>
<feature type="transmembrane region" description="Helical" evidence="7">
    <location>
        <begin position="6"/>
        <end position="28"/>
    </location>
</feature>
<accession>A0A512RGY6</accession>
<dbReference type="Pfam" id="PF02518">
    <property type="entry name" value="HATPase_c"/>
    <property type="match status" value="1"/>
</dbReference>
<dbReference type="Proteomes" id="UP000321436">
    <property type="component" value="Unassembled WGS sequence"/>
</dbReference>
<evidence type="ECO:0000256" key="5">
    <source>
        <dbReference type="ARBA" id="ARBA00022777"/>
    </source>
</evidence>
<dbReference type="InterPro" id="IPR036097">
    <property type="entry name" value="HisK_dim/P_sf"/>
</dbReference>
<dbReference type="RefSeq" id="WP_146858817.1">
    <property type="nucleotide sequence ID" value="NZ_BKAU01000001.1"/>
</dbReference>
<dbReference type="EC" id="2.7.13.3" evidence="2"/>
<feature type="domain" description="Histidine kinase" evidence="8">
    <location>
        <begin position="249"/>
        <end position="460"/>
    </location>
</feature>
<evidence type="ECO:0000313" key="9">
    <source>
        <dbReference type="EMBL" id="GEP94963.1"/>
    </source>
</evidence>
<dbReference type="CDD" id="cd00082">
    <property type="entry name" value="HisKA"/>
    <property type="match status" value="1"/>
</dbReference>
<dbReference type="Pfam" id="PF00512">
    <property type="entry name" value="HisKA"/>
    <property type="match status" value="1"/>
</dbReference>
<feature type="transmembrane region" description="Helical" evidence="7">
    <location>
        <begin position="209"/>
        <end position="228"/>
    </location>
</feature>
<organism evidence="9 10">
    <name type="scientific">Chitinophaga cymbidii</name>
    <dbReference type="NCBI Taxonomy" id="1096750"/>
    <lineage>
        <taxon>Bacteria</taxon>
        <taxon>Pseudomonadati</taxon>
        <taxon>Bacteroidota</taxon>
        <taxon>Chitinophagia</taxon>
        <taxon>Chitinophagales</taxon>
        <taxon>Chitinophagaceae</taxon>
        <taxon>Chitinophaga</taxon>
    </lineage>
</organism>
<comment type="catalytic activity">
    <reaction evidence="1">
        <text>ATP + protein L-histidine = ADP + protein N-phospho-L-histidine.</text>
        <dbReference type="EC" id="2.7.13.3"/>
    </reaction>
</comment>
<dbReference type="InterPro" id="IPR050736">
    <property type="entry name" value="Sensor_HK_Regulatory"/>
</dbReference>
<dbReference type="PANTHER" id="PTHR43711:SF26">
    <property type="entry name" value="SENSOR HISTIDINE KINASE RCSC"/>
    <property type="match status" value="1"/>
</dbReference>
<name>A0A512RGY6_9BACT</name>
<dbReference type="SUPFAM" id="SSF55874">
    <property type="entry name" value="ATPase domain of HSP90 chaperone/DNA topoisomerase II/histidine kinase"/>
    <property type="match status" value="1"/>
</dbReference>
<sequence>MRSPILIHKLIAVTSFLILSTVLFFLLYNTYELKNQHYAVEERTVLDQEYQRYISNDKLFPGGAKILDEYVYRNIGELERLYTTDKAQFDSLGRRVCDSAFAALRKANTMDSVLEVIKKKHHLERDLQYTLRALLLDIRFNSNQYINLYDFRKADGPSSRIGGTLEEVNNQNLITALTVSAPNNYSYRFGFSLNVDTPNRFITILRQMMPAFSLALFSILSVVIIYYITFRNWLRQKKLSEMKSDFINSITHEFHTPLAAIIVANRTLSRISPSDNVSPLTEVINRQAGRLKKLIAQTLDITTLNKVTVQKETHSLHALLDEILLDYRLKLTGTNVQLSLVKGAGKDEVMADQFWFTTILLNILDNAIKYNDQSYKEIQVSTHNDKKNIILRIADNGVGMNAETQRMVFEKFYRREPQVSVGLGLGLYYVKQAIDAHNWKISVESTPGAGSAFIITIPIL</sequence>
<dbReference type="AlphaFoldDB" id="A0A512RGY6"/>
<dbReference type="PANTHER" id="PTHR43711">
    <property type="entry name" value="TWO-COMPONENT HISTIDINE KINASE"/>
    <property type="match status" value="1"/>
</dbReference>
<evidence type="ECO:0000256" key="4">
    <source>
        <dbReference type="ARBA" id="ARBA00022679"/>
    </source>
</evidence>
<keyword evidence="6" id="KW-0902">Two-component regulatory system</keyword>
<dbReference type="InterPro" id="IPR003661">
    <property type="entry name" value="HisK_dim/P_dom"/>
</dbReference>
<keyword evidence="4" id="KW-0808">Transferase</keyword>
<evidence type="ECO:0000256" key="3">
    <source>
        <dbReference type="ARBA" id="ARBA00022553"/>
    </source>
</evidence>
<dbReference type="SMART" id="SM00387">
    <property type="entry name" value="HATPase_c"/>
    <property type="match status" value="1"/>
</dbReference>
<dbReference type="PRINTS" id="PR00344">
    <property type="entry name" value="BCTRLSENSOR"/>
</dbReference>
<gene>
    <name evidence="9" type="ORF">CCY01nite_12230</name>
</gene>
<keyword evidence="7" id="KW-0472">Membrane</keyword>
<keyword evidence="10" id="KW-1185">Reference proteome</keyword>
<dbReference type="InterPro" id="IPR003594">
    <property type="entry name" value="HATPase_dom"/>
</dbReference>
<evidence type="ECO:0000256" key="1">
    <source>
        <dbReference type="ARBA" id="ARBA00000085"/>
    </source>
</evidence>
<evidence type="ECO:0000256" key="2">
    <source>
        <dbReference type="ARBA" id="ARBA00012438"/>
    </source>
</evidence>
<dbReference type="GO" id="GO:0000155">
    <property type="term" value="F:phosphorelay sensor kinase activity"/>
    <property type="evidence" value="ECO:0007669"/>
    <property type="project" value="InterPro"/>
</dbReference>
<dbReference type="SUPFAM" id="SSF47384">
    <property type="entry name" value="Homodimeric domain of signal transducing histidine kinase"/>
    <property type="match status" value="1"/>
</dbReference>
<comment type="caution">
    <text evidence="9">The sequence shown here is derived from an EMBL/GenBank/DDBJ whole genome shotgun (WGS) entry which is preliminary data.</text>
</comment>
<keyword evidence="7" id="KW-1133">Transmembrane helix</keyword>
<evidence type="ECO:0000256" key="6">
    <source>
        <dbReference type="ARBA" id="ARBA00023012"/>
    </source>
</evidence>
<keyword evidence="5 9" id="KW-0418">Kinase</keyword>
<proteinExistence type="predicted"/>